<dbReference type="InterPro" id="IPR050984">
    <property type="entry name" value="Gfo/Idh/MocA_domain"/>
</dbReference>
<evidence type="ECO:0000313" key="6">
    <source>
        <dbReference type="Proteomes" id="UP000622552"/>
    </source>
</evidence>
<proteinExistence type="inferred from homology"/>
<dbReference type="RefSeq" id="WP_197001487.1">
    <property type="nucleotide sequence ID" value="NZ_BONS01000035.1"/>
</dbReference>
<dbReference type="Proteomes" id="UP000622552">
    <property type="component" value="Unassembled WGS sequence"/>
</dbReference>
<organism evidence="5 6">
    <name type="scientific">Longispora fulva</name>
    <dbReference type="NCBI Taxonomy" id="619741"/>
    <lineage>
        <taxon>Bacteria</taxon>
        <taxon>Bacillati</taxon>
        <taxon>Actinomycetota</taxon>
        <taxon>Actinomycetes</taxon>
        <taxon>Micromonosporales</taxon>
        <taxon>Micromonosporaceae</taxon>
        <taxon>Longispora</taxon>
    </lineage>
</organism>
<gene>
    <name evidence="5" type="ORF">IW245_000420</name>
</gene>
<dbReference type="PANTHER" id="PTHR22604:SF105">
    <property type="entry name" value="TRANS-1,2-DIHYDROBENZENE-1,2-DIOL DEHYDROGENASE"/>
    <property type="match status" value="1"/>
</dbReference>
<name>A0A8J7KIL3_9ACTN</name>
<accession>A0A8J7KIL3</accession>
<feature type="domain" description="GFO/IDH/MocA-like oxidoreductase" evidence="4">
    <location>
        <begin position="132"/>
        <end position="247"/>
    </location>
</feature>
<comment type="similarity">
    <text evidence="1">Belongs to the Gfo/Idh/MocA family.</text>
</comment>
<dbReference type="PANTHER" id="PTHR22604">
    <property type="entry name" value="OXIDOREDUCTASES"/>
    <property type="match status" value="1"/>
</dbReference>
<dbReference type="InterPro" id="IPR055170">
    <property type="entry name" value="GFO_IDH_MocA-like_dom"/>
</dbReference>
<evidence type="ECO:0000259" key="4">
    <source>
        <dbReference type="Pfam" id="PF22725"/>
    </source>
</evidence>
<dbReference type="InterPro" id="IPR036291">
    <property type="entry name" value="NAD(P)-bd_dom_sf"/>
</dbReference>
<keyword evidence="2" id="KW-0560">Oxidoreductase</keyword>
<dbReference type="GO" id="GO:0000166">
    <property type="term" value="F:nucleotide binding"/>
    <property type="evidence" value="ECO:0007669"/>
    <property type="project" value="InterPro"/>
</dbReference>
<dbReference type="GO" id="GO:0016491">
    <property type="term" value="F:oxidoreductase activity"/>
    <property type="evidence" value="ECO:0007669"/>
    <property type="project" value="UniProtKB-KW"/>
</dbReference>
<dbReference type="SUPFAM" id="SSF51735">
    <property type="entry name" value="NAD(P)-binding Rossmann-fold domains"/>
    <property type="match status" value="1"/>
</dbReference>
<protein>
    <submittedName>
        <fullName evidence="5">Putative dehydrogenase</fullName>
    </submittedName>
</protein>
<dbReference type="Gene3D" id="3.30.360.10">
    <property type="entry name" value="Dihydrodipicolinate Reductase, domain 2"/>
    <property type="match status" value="1"/>
</dbReference>
<feature type="domain" description="Gfo/Idh/MocA-like oxidoreductase N-terminal" evidence="3">
    <location>
        <begin position="5"/>
        <end position="120"/>
    </location>
</feature>
<reference evidence="5" key="1">
    <citation type="submission" date="2020-11" db="EMBL/GenBank/DDBJ databases">
        <title>Sequencing the genomes of 1000 actinobacteria strains.</title>
        <authorList>
            <person name="Klenk H.-P."/>
        </authorList>
    </citation>
    <scope>NUCLEOTIDE SEQUENCE</scope>
    <source>
        <strain evidence="5">DSM 45356</strain>
    </source>
</reference>
<keyword evidence="6" id="KW-1185">Reference proteome</keyword>
<sequence length="319" mass="34293">MADAVRVGVLGCSTFAVRRMLPAMARTPGLEIGAVASRTPARAEEVAGLFGARATGYEELLASPDIDVAYVPLPTGLHAEWIERALLAGKHVLGEKALTTSARDTARLVGLARAVDLVLEENFMFVHHPQHRVVRDWLADGRLGQPRVFSAAFGIPPRAAADVRYRPDLGGGALLDVGVYPIRATRLFLPGPFEVLGADLRVDPATGVDTRGHVLLRSASGETAELSFGFEHSYRSSYHLWGDTGRAVVDRAYTPPPDEVQVPRLHGPDGVHEATVGPVDQAVAFLSDFADRVRSGRRTGADLLAQAELVDQIRARAFS</sequence>
<dbReference type="EMBL" id="JADOUF010000001">
    <property type="protein sequence ID" value="MBG6134226.1"/>
    <property type="molecule type" value="Genomic_DNA"/>
</dbReference>
<dbReference type="AlphaFoldDB" id="A0A8J7KIL3"/>
<dbReference type="Gene3D" id="3.40.50.720">
    <property type="entry name" value="NAD(P)-binding Rossmann-like Domain"/>
    <property type="match status" value="1"/>
</dbReference>
<evidence type="ECO:0000256" key="1">
    <source>
        <dbReference type="ARBA" id="ARBA00010928"/>
    </source>
</evidence>
<evidence type="ECO:0000313" key="5">
    <source>
        <dbReference type="EMBL" id="MBG6134226.1"/>
    </source>
</evidence>
<dbReference type="Pfam" id="PF01408">
    <property type="entry name" value="GFO_IDH_MocA"/>
    <property type="match status" value="1"/>
</dbReference>
<comment type="caution">
    <text evidence="5">The sequence shown here is derived from an EMBL/GenBank/DDBJ whole genome shotgun (WGS) entry which is preliminary data.</text>
</comment>
<dbReference type="InterPro" id="IPR000683">
    <property type="entry name" value="Gfo/Idh/MocA-like_OxRdtase_N"/>
</dbReference>
<evidence type="ECO:0000256" key="2">
    <source>
        <dbReference type="ARBA" id="ARBA00023002"/>
    </source>
</evidence>
<dbReference type="Pfam" id="PF22725">
    <property type="entry name" value="GFO_IDH_MocA_C3"/>
    <property type="match status" value="1"/>
</dbReference>
<evidence type="ECO:0000259" key="3">
    <source>
        <dbReference type="Pfam" id="PF01408"/>
    </source>
</evidence>
<dbReference type="SUPFAM" id="SSF55347">
    <property type="entry name" value="Glyceraldehyde-3-phosphate dehydrogenase-like, C-terminal domain"/>
    <property type="match status" value="1"/>
</dbReference>